<reference evidence="2" key="1">
    <citation type="journal article" date="2022" name="bioRxiv">
        <title>Sequencing and chromosome-scale assembly of the giantPleurodeles waltlgenome.</title>
        <authorList>
            <person name="Brown T."/>
            <person name="Elewa A."/>
            <person name="Iarovenko S."/>
            <person name="Subramanian E."/>
            <person name="Araus A.J."/>
            <person name="Petzold A."/>
            <person name="Susuki M."/>
            <person name="Suzuki K.-i.T."/>
            <person name="Hayashi T."/>
            <person name="Toyoda A."/>
            <person name="Oliveira C."/>
            <person name="Osipova E."/>
            <person name="Leigh N.D."/>
            <person name="Simon A."/>
            <person name="Yun M.H."/>
        </authorList>
    </citation>
    <scope>NUCLEOTIDE SEQUENCE</scope>
    <source>
        <strain evidence="2">20211129_DDA</strain>
        <tissue evidence="2">Liver</tissue>
    </source>
</reference>
<evidence type="ECO:0000313" key="3">
    <source>
        <dbReference type="Proteomes" id="UP001066276"/>
    </source>
</evidence>
<proteinExistence type="predicted"/>
<evidence type="ECO:0000256" key="1">
    <source>
        <dbReference type="SAM" id="MobiDB-lite"/>
    </source>
</evidence>
<gene>
    <name evidence="2" type="ORF">NDU88_004241</name>
</gene>
<name>A0AAV7KXU2_PLEWA</name>
<dbReference type="EMBL" id="JANPWB010000016">
    <property type="protein sequence ID" value="KAJ1084087.1"/>
    <property type="molecule type" value="Genomic_DNA"/>
</dbReference>
<accession>A0AAV7KXU2</accession>
<keyword evidence="3" id="KW-1185">Reference proteome</keyword>
<evidence type="ECO:0000313" key="2">
    <source>
        <dbReference type="EMBL" id="KAJ1084087.1"/>
    </source>
</evidence>
<comment type="caution">
    <text evidence="2">The sequence shown here is derived from an EMBL/GenBank/DDBJ whole genome shotgun (WGS) entry which is preliminary data.</text>
</comment>
<organism evidence="2 3">
    <name type="scientific">Pleurodeles waltl</name>
    <name type="common">Iberian ribbed newt</name>
    <dbReference type="NCBI Taxonomy" id="8319"/>
    <lineage>
        <taxon>Eukaryota</taxon>
        <taxon>Metazoa</taxon>
        <taxon>Chordata</taxon>
        <taxon>Craniata</taxon>
        <taxon>Vertebrata</taxon>
        <taxon>Euteleostomi</taxon>
        <taxon>Amphibia</taxon>
        <taxon>Batrachia</taxon>
        <taxon>Caudata</taxon>
        <taxon>Salamandroidea</taxon>
        <taxon>Salamandridae</taxon>
        <taxon>Pleurodelinae</taxon>
        <taxon>Pleurodeles</taxon>
    </lineage>
</organism>
<protein>
    <submittedName>
        <fullName evidence="2">Uncharacterized protein</fullName>
    </submittedName>
</protein>
<sequence>MLIGGDVLVFRYFAVFCDYINIGGEQAARSTSSGMDGFGAGPGLEERCILGHRSHLEQGAEGNPLAGHQDTGWGGASVDSKVEN</sequence>
<dbReference type="AlphaFoldDB" id="A0AAV7KXU2"/>
<dbReference type="Proteomes" id="UP001066276">
    <property type="component" value="Chromosome 12"/>
</dbReference>
<feature type="region of interest" description="Disordered" evidence="1">
    <location>
        <begin position="59"/>
        <end position="84"/>
    </location>
</feature>